<keyword evidence="3" id="KW-1185">Reference proteome</keyword>
<evidence type="ECO:0000256" key="1">
    <source>
        <dbReference type="SAM" id="MobiDB-lite"/>
    </source>
</evidence>
<evidence type="ECO:0000313" key="2">
    <source>
        <dbReference type="EMBL" id="MFG3191803.1"/>
    </source>
</evidence>
<feature type="region of interest" description="Disordered" evidence="1">
    <location>
        <begin position="60"/>
        <end position="116"/>
    </location>
</feature>
<dbReference type="RefSeq" id="WP_189850825.1">
    <property type="nucleotide sequence ID" value="NZ_BMVV01000013.1"/>
</dbReference>
<reference evidence="2 3" key="1">
    <citation type="submission" date="2024-10" db="EMBL/GenBank/DDBJ databases">
        <title>The Natural Products Discovery Center: Release of the First 8490 Sequenced Strains for Exploring Actinobacteria Biosynthetic Diversity.</title>
        <authorList>
            <person name="Kalkreuter E."/>
            <person name="Kautsar S.A."/>
            <person name="Yang D."/>
            <person name="Bader C.D."/>
            <person name="Teijaro C.N."/>
            <person name="Fluegel L."/>
            <person name="Davis C.M."/>
            <person name="Simpson J.R."/>
            <person name="Lauterbach L."/>
            <person name="Steele A.D."/>
            <person name="Gui C."/>
            <person name="Meng S."/>
            <person name="Li G."/>
            <person name="Viehrig K."/>
            <person name="Ye F."/>
            <person name="Su P."/>
            <person name="Kiefer A.F."/>
            <person name="Nichols A."/>
            <person name="Cepeda A.J."/>
            <person name="Yan W."/>
            <person name="Fan B."/>
            <person name="Jiang Y."/>
            <person name="Adhikari A."/>
            <person name="Zheng C.-J."/>
            <person name="Schuster L."/>
            <person name="Cowan T.M."/>
            <person name="Smanski M.J."/>
            <person name="Chevrette M.G."/>
            <person name="De Carvalho L.P.S."/>
            <person name="Shen B."/>
        </authorList>
    </citation>
    <scope>NUCLEOTIDE SEQUENCE [LARGE SCALE GENOMIC DNA]</scope>
    <source>
        <strain evidence="2 3">NPDC048229</strain>
    </source>
</reference>
<dbReference type="Proteomes" id="UP001604282">
    <property type="component" value="Unassembled WGS sequence"/>
</dbReference>
<dbReference type="EMBL" id="JBICZW010000015">
    <property type="protein sequence ID" value="MFG3191803.1"/>
    <property type="molecule type" value="Genomic_DNA"/>
</dbReference>
<evidence type="ECO:0008006" key="4">
    <source>
        <dbReference type="Google" id="ProtNLM"/>
    </source>
</evidence>
<name>A0ABW7BWA5_9ACTN</name>
<feature type="region of interest" description="Disordered" evidence="1">
    <location>
        <begin position="1"/>
        <end position="33"/>
    </location>
</feature>
<comment type="caution">
    <text evidence="2">The sequence shown here is derived from an EMBL/GenBank/DDBJ whole genome shotgun (WGS) entry which is preliminary data.</text>
</comment>
<proteinExistence type="predicted"/>
<accession>A0ABW7BWA5</accession>
<feature type="compositionally biased region" description="Low complexity" evidence="1">
    <location>
        <begin position="63"/>
        <end position="105"/>
    </location>
</feature>
<gene>
    <name evidence="2" type="ORF">ACGFYS_23015</name>
</gene>
<sequence length="187" mass="17949">MTSRSAPSGPPRGPQWGDPSSAPAPGPPAAGGRRSVLTHALAALGGIGVGVLIGIVGSGGGDAADPPAARPAASRDASAPPAEASAAASAAGTTDTTPEATRTPAGATRDGIPGDGTFLVGEEVTPGTYRSAGPAGSSCYWARLAGTTGDSGEIIANGATEGQATVTVLAGDEAFQSTGCQDWKRIG</sequence>
<evidence type="ECO:0000313" key="3">
    <source>
        <dbReference type="Proteomes" id="UP001604282"/>
    </source>
</evidence>
<organism evidence="2 3">
    <name type="scientific">Streptomyces omiyaensis</name>
    <dbReference type="NCBI Taxonomy" id="68247"/>
    <lineage>
        <taxon>Bacteria</taxon>
        <taxon>Bacillati</taxon>
        <taxon>Actinomycetota</taxon>
        <taxon>Actinomycetes</taxon>
        <taxon>Kitasatosporales</taxon>
        <taxon>Streptomycetaceae</taxon>
        <taxon>Streptomyces</taxon>
    </lineage>
</organism>
<protein>
    <recommendedName>
        <fullName evidence="4">Secreted protein</fullName>
    </recommendedName>
</protein>